<sequence>MKEKEEEKEKIIKTNGYDVWLVTCRPKTAINMAIQIKMFQSNSNFK</sequence>
<name>A0ABY7HW77_9BACI</name>
<keyword evidence="2" id="KW-1185">Reference proteome</keyword>
<gene>
    <name evidence="1" type="ORF">O0R52_10435</name>
</gene>
<dbReference type="Proteomes" id="UP001164713">
    <property type="component" value="Chromosome"/>
</dbReference>
<dbReference type="RefSeq" id="WP_217827680.1">
    <property type="nucleotide sequence ID" value="NZ_CP101718.1"/>
</dbReference>
<protein>
    <submittedName>
        <fullName evidence="1">Uncharacterized protein</fullName>
    </submittedName>
</protein>
<organism evidence="1 2">
    <name type="scientific">Bacillus halotolerans</name>
    <dbReference type="NCBI Taxonomy" id="260554"/>
    <lineage>
        <taxon>Bacteria</taxon>
        <taxon>Bacillati</taxon>
        <taxon>Bacillota</taxon>
        <taxon>Bacilli</taxon>
        <taxon>Bacillales</taxon>
        <taxon>Bacillaceae</taxon>
        <taxon>Bacillus</taxon>
    </lineage>
</organism>
<evidence type="ECO:0000313" key="2">
    <source>
        <dbReference type="Proteomes" id="UP001164713"/>
    </source>
</evidence>
<reference evidence="1" key="1">
    <citation type="submission" date="2022-12" db="EMBL/GenBank/DDBJ databases">
        <title>Genomic of Bacillus halotolerans.</title>
        <authorList>
            <person name="Xu G."/>
            <person name="Ding Y."/>
        </authorList>
    </citation>
    <scope>NUCLEOTIDE SEQUENCE</scope>
    <source>
        <strain evidence="1">B13</strain>
    </source>
</reference>
<evidence type="ECO:0000313" key="1">
    <source>
        <dbReference type="EMBL" id="WAT19446.1"/>
    </source>
</evidence>
<accession>A0ABY7HW77</accession>
<dbReference type="EMBL" id="CP114066">
    <property type="protein sequence ID" value="WAT19446.1"/>
    <property type="molecule type" value="Genomic_DNA"/>
</dbReference>
<proteinExistence type="predicted"/>